<evidence type="ECO:0000313" key="2">
    <source>
        <dbReference type="EMBL" id="RGS40927.1"/>
    </source>
</evidence>
<dbReference type="InterPro" id="IPR007492">
    <property type="entry name" value="LytTR_DNA-bd_dom"/>
</dbReference>
<dbReference type="OrthoDB" id="9808614at2"/>
<proteinExistence type="predicted"/>
<gene>
    <name evidence="2" type="ORF">DWX94_09315</name>
</gene>
<dbReference type="Gene3D" id="2.40.50.1020">
    <property type="entry name" value="LytTr DNA-binding domain"/>
    <property type="match status" value="1"/>
</dbReference>
<evidence type="ECO:0000259" key="1">
    <source>
        <dbReference type="PROSITE" id="PS50930"/>
    </source>
</evidence>
<dbReference type="SMART" id="SM00850">
    <property type="entry name" value="LytTR"/>
    <property type="match status" value="1"/>
</dbReference>
<organism evidence="2 3">
    <name type="scientific">Coprococcus eutactus</name>
    <dbReference type="NCBI Taxonomy" id="33043"/>
    <lineage>
        <taxon>Bacteria</taxon>
        <taxon>Bacillati</taxon>
        <taxon>Bacillota</taxon>
        <taxon>Clostridia</taxon>
        <taxon>Lachnospirales</taxon>
        <taxon>Lachnospiraceae</taxon>
        <taxon>Coprococcus</taxon>
    </lineage>
</organism>
<name>A0A3R5WN70_9FIRM</name>
<dbReference type="PROSITE" id="PS50930">
    <property type="entry name" value="HTH_LYTTR"/>
    <property type="match status" value="1"/>
</dbReference>
<dbReference type="InterPro" id="IPR046947">
    <property type="entry name" value="LytR-like"/>
</dbReference>
<reference evidence="2 3" key="1">
    <citation type="submission" date="2018-08" db="EMBL/GenBank/DDBJ databases">
        <title>A genome reference for cultivated species of the human gut microbiota.</title>
        <authorList>
            <person name="Zou Y."/>
            <person name="Xue W."/>
            <person name="Luo G."/>
        </authorList>
    </citation>
    <scope>NUCLEOTIDE SEQUENCE [LARGE SCALE GENOMIC DNA]</scope>
    <source>
        <strain evidence="2 3">AF22-21</strain>
    </source>
</reference>
<feature type="domain" description="HTH LytTR-type" evidence="1">
    <location>
        <begin position="69"/>
        <end position="151"/>
    </location>
</feature>
<dbReference type="EMBL" id="QRVK01000023">
    <property type="protein sequence ID" value="RGS40927.1"/>
    <property type="molecule type" value="Genomic_DNA"/>
</dbReference>
<sequence length="151" mass="17838">MKSINDRIISYRTRKGRRMRVTEKLVNSPEEEGVTLEYIRLTKDFEEIKEYVRHKGETLSGYKQTKEKVSVRIEDVLYFETVDGCVFVYTVDCVYEIKGRLYQVEEKVSRRNICRASKTMLVNVDHIISVRTALNGRLYARMENDEEILIT</sequence>
<dbReference type="GO" id="GO:0000156">
    <property type="term" value="F:phosphorelay response regulator activity"/>
    <property type="evidence" value="ECO:0007669"/>
    <property type="project" value="InterPro"/>
</dbReference>
<comment type="caution">
    <text evidence="2">The sequence shown here is derived from an EMBL/GenBank/DDBJ whole genome shotgun (WGS) entry which is preliminary data.</text>
</comment>
<dbReference type="PANTHER" id="PTHR37299:SF4">
    <property type="entry name" value="TRANSCRIPTIONAL REGULATOR"/>
    <property type="match status" value="1"/>
</dbReference>
<evidence type="ECO:0000313" key="3">
    <source>
        <dbReference type="Proteomes" id="UP000283295"/>
    </source>
</evidence>
<dbReference type="PANTHER" id="PTHR37299">
    <property type="entry name" value="TRANSCRIPTIONAL REGULATOR-RELATED"/>
    <property type="match status" value="1"/>
</dbReference>
<dbReference type="AlphaFoldDB" id="A0A3R5WN70"/>
<dbReference type="GO" id="GO:0003677">
    <property type="term" value="F:DNA binding"/>
    <property type="evidence" value="ECO:0007669"/>
    <property type="project" value="InterPro"/>
</dbReference>
<accession>A0A3R5WN70</accession>
<dbReference type="Proteomes" id="UP000283295">
    <property type="component" value="Unassembled WGS sequence"/>
</dbReference>
<dbReference type="Pfam" id="PF04397">
    <property type="entry name" value="LytTR"/>
    <property type="match status" value="1"/>
</dbReference>
<protein>
    <submittedName>
        <fullName evidence="2">LytTR family transcriptional regulator</fullName>
    </submittedName>
</protein>